<feature type="repeat" description="ANK" evidence="3">
    <location>
        <begin position="580"/>
        <end position="612"/>
    </location>
</feature>
<evidence type="ECO:0000256" key="1">
    <source>
        <dbReference type="ARBA" id="ARBA00022737"/>
    </source>
</evidence>
<dbReference type="PROSITE" id="PS50297">
    <property type="entry name" value="ANK_REP_REGION"/>
    <property type="match status" value="10"/>
</dbReference>
<dbReference type="Pfam" id="PF13637">
    <property type="entry name" value="Ank_4"/>
    <property type="match status" value="1"/>
</dbReference>
<organism evidence="4 5">
    <name type="scientific">Artemia franciscana</name>
    <name type="common">Brine shrimp</name>
    <name type="synonym">Artemia sanfranciscana</name>
    <dbReference type="NCBI Taxonomy" id="6661"/>
    <lineage>
        <taxon>Eukaryota</taxon>
        <taxon>Metazoa</taxon>
        <taxon>Ecdysozoa</taxon>
        <taxon>Arthropoda</taxon>
        <taxon>Crustacea</taxon>
        <taxon>Branchiopoda</taxon>
        <taxon>Anostraca</taxon>
        <taxon>Artemiidae</taxon>
        <taxon>Artemia</taxon>
    </lineage>
</organism>
<evidence type="ECO:0000313" key="4">
    <source>
        <dbReference type="EMBL" id="KAK2712509.1"/>
    </source>
</evidence>
<dbReference type="GO" id="GO:0000976">
    <property type="term" value="F:transcription cis-regulatory region binding"/>
    <property type="evidence" value="ECO:0007669"/>
    <property type="project" value="TreeGrafter"/>
</dbReference>
<dbReference type="PROSITE" id="PS50088">
    <property type="entry name" value="ANK_REPEAT"/>
    <property type="match status" value="10"/>
</dbReference>
<dbReference type="InterPro" id="IPR002110">
    <property type="entry name" value="Ankyrin_rpt"/>
</dbReference>
<dbReference type="AlphaFoldDB" id="A0AA88HS19"/>
<dbReference type="Proteomes" id="UP001187531">
    <property type="component" value="Unassembled WGS sequence"/>
</dbReference>
<dbReference type="EMBL" id="JAVRJZ010000015">
    <property type="protein sequence ID" value="KAK2712509.1"/>
    <property type="molecule type" value="Genomic_DNA"/>
</dbReference>
<gene>
    <name evidence="4" type="ORF">QYM36_011262</name>
</gene>
<comment type="caution">
    <text evidence="4">The sequence shown here is derived from an EMBL/GenBank/DDBJ whole genome shotgun (WGS) entry which is preliminary data.</text>
</comment>
<evidence type="ECO:0000256" key="2">
    <source>
        <dbReference type="ARBA" id="ARBA00023043"/>
    </source>
</evidence>
<feature type="repeat" description="ANK" evidence="3">
    <location>
        <begin position="481"/>
        <end position="513"/>
    </location>
</feature>
<evidence type="ECO:0000256" key="3">
    <source>
        <dbReference type="PROSITE-ProRule" id="PRU00023"/>
    </source>
</evidence>
<name>A0AA88HS19_ARTSF</name>
<dbReference type="InterPro" id="IPR005331">
    <property type="entry name" value="Sulfotransferase"/>
</dbReference>
<keyword evidence="5" id="KW-1185">Reference proteome</keyword>
<sequence length="875" mass="97243">MVIGKCKGTASSLWKAINAIMTGKTSETNASKINNYTVHFVIKPELLPHYPAKTQETLLESYFKFTVVRHPFYRLVSGYRDKLNPGKDWFRKTYGTKIIRKYRPKATVKEIRSGTPTFSEFVDYLTDPKTVAAPKRVDDHWTQYHRLCHPCNVKFNYILRFESLKEDTDHLLSSRNLSDLVTYTFIAPASNTKKTGSSLWKAINAILTGKSNETNASNIDSYTAHFVIRPDSLQHYRPKKRNQILQSYFKFTVVRHPFDRIVSGYTNKFNPGQKWFKQFYGTKIIEKYRPKATTEEIESGTPTFPEFVDYLTDPETVSAPKIDAHWIQYHRLCHPCNIEQDYILRFESLKEDTDYLLSSRNLTKFVTYDYNPPATNSDKGATIDAKDIQNQTPLHRAVETGNLDICQLLISKGATIDAKDIHNETSLHIAAKTGNLDICQLLISKGATIDAIDTLKQTPLPTKHGKTLISNGATIHVKNNWGRTPLHMAVKTGNLDVCQLLISKGATIDAIDIQNETSLHIAATTGNLNICQLLISKGATIDAIDIQNETSLHIAATTGNLDVCQLLISKGATIDAIDIQNETPLHKAATTGNLNICQLLITKGATIDAIDFKKKTPLHRAVMKRKSEICLLLISMGATIDNVDYLGDTPLHTAVETKNQDICQLLISKGARVDAINSLNQTPLHVAVDQIAASRYYFRETNLDICLLLISNGATTNAIDFMNETPLHYAASFGELKACELLISNGAKIDALNSSSSTPLHLAAQNGFLDVCELLVSKGAGTNSLNSNNETPLMLASFSCTSEAEYPSPSASKRQRVVEYLSGNNAVFHPYKHKERIFPTKSWFLLSKSTGGIGVKQNAAALVSAPYISSSEKEQ</sequence>
<feature type="repeat" description="ANK" evidence="3">
    <location>
        <begin position="422"/>
        <end position="454"/>
    </location>
</feature>
<feature type="repeat" description="ANK" evidence="3">
    <location>
        <begin position="722"/>
        <end position="754"/>
    </location>
</feature>
<dbReference type="InterPro" id="IPR036770">
    <property type="entry name" value="Ankyrin_rpt-contain_sf"/>
</dbReference>
<dbReference type="GO" id="GO:0008146">
    <property type="term" value="F:sulfotransferase activity"/>
    <property type="evidence" value="ECO:0007669"/>
    <property type="project" value="InterPro"/>
</dbReference>
<dbReference type="GO" id="GO:0005634">
    <property type="term" value="C:nucleus"/>
    <property type="evidence" value="ECO:0007669"/>
    <property type="project" value="TreeGrafter"/>
</dbReference>
<feature type="repeat" description="ANK" evidence="3">
    <location>
        <begin position="613"/>
        <end position="645"/>
    </location>
</feature>
<dbReference type="InterPro" id="IPR050663">
    <property type="entry name" value="Ankyrin-SOCS_Box"/>
</dbReference>
<dbReference type="PANTHER" id="PTHR24193:SF121">
    <property type="entry name" value="ADA2A-CONTAINING COMPLEX COMPONENT 3, ISOFORM D"/>
    <property type="match status" value="1"/>
</dbReference>
<evidence type="ECO:0008006" key="6">
    <source>
        <dbReference type="Google" id="ProtNLM"/>
    </source>
</evidence>
<feature type="repeat" description="ANK" evidence="3">
    <location>
        <begin position="547"/>
        <end position="579"/>
    </location>
</feature>
<dbReference type="SUPFAM" id="SSF48403">
    <property type="entry name" value="Ankyrin repeat"/>
    <property type="match status" value="2"/>
</dbReference>
<keyword evidence="1" id="KW-0677">Repeat</keyword>
<dbReference type="GO" id="GO:0016020">
    <property type="term" value="C:membrane"/>
    <property type="evidence" value="ECO:0007669"/>
    <property type="project" value="InterPro"/>
</dbReference>
<feature type="repeat" description="ANK" evidence="3">
    <location>
        <begin position="755"/>
        <end position="787"/>
    </location>
</feature>
<dbReference type="PRINTS" id="PR01415">
    <property type="entry name" value="ANKYRIN"/>
</dbReference>
<protein>
    <recommendedName>
        <fullName evidence="6">Carbohydrate sulfotransferase</fullName>
    </recommendedName>
</protein>
<keyword evidence="2 3" id="KW-0040">ANK repeat</keyword>
<feature type="repeat" description="ANK" evidence="3">
    <location>
        <begin position="646"/>
        <end position="678"/>
    </location>
</feature>
<proteinExistence type="predicted"/>
<dbReference type="Pfam" id="PF00023">
    <property type="entry name" value="Ank"/>
    <property type="match status" value="1"/>
</dbReference>
<dbReference type="GO" id="GO:0045944">
    <property type="term" value="P:positive regulation of transcription by RNA polymerase II"/>
    <property type="evidence" value="ECO:0007669"/>
    <property type="project" value="TreeGrafter"/>
</dbReference>
<feature type="repeat" description="ANK" evidence="3">
    <location>
        <begin position="514"/>
        <end position="546"/>
    </location>
</feature>
<accession>A0AA88HS19</accession>
<evidence type="ECO:0000313" key="5">
    <source>
        <dbReference type="Proteomes" id="UP001187531"/>
    </source>
</evidence>
<dbReference type="PANTHER" id="PTHR24193">
    <property type="entry name" value="ANKYRIN REPEAT PROTEIN"/>
    <property type="match status" value="1"/>
</dbReference>
<dbReference type="Pfam" id="PF03567">
    <property type="entry name" value="Sulfotransfer_2"/>
    <property type="match status" value="2"/>
</dbReference>
<reference evidence="4" key="1">
    <citation type="submission" date="2023-07" db="EMBL/GenBank/DDBJ databases">
        <title>Chromosome-level genome assembly of Artemia franciscana.</title>
        <authorList>
            <person name="Jo E."/>
        </authorList>
    </citation>
    <scope>NUCLEOTIDE SEQUENCE</scope>
    <source>
        <tissue evidence="4">Whole body</tissue>
    </source>
</reference>
<dbReference type="Pfam" id="PF12796">
    <property type="entry name" value="Ank_2"/>
    <property type="match status" value="3"/>
</dbReference>
<dbReference type="SMART" id="SM00248">
    <property type="entry name" value="ANK"/>
    <property type="match status" value="12"/>
</dbReference>
<dbReference type="Gene3D" id="1.25.40.20">
    <property type="entry name" value="Ankyrin repeat-containing domain"/>
    <property type="match status" value="6"/>
</dbReference>
<feature type="repeat" description="ANK" evidence="3">
    <location>
        <begin position="389"/>
        <end position="421"/>
    </location>
</feature>